<protein>
    <recommendedName>
        <fullName evidence="2">DUF6534 domain-containing protein</fullName>
    </recommendedName>
</protein>
<feature type="domain" description="DUF6534" evidence="2">
    <location>
        <begin position="165"/>
        <end position="253"/>
    </location>
</feature>
<comment type="caution">
    <text evidence="3">The sequence shown here is derived from an EMBL/GenBank/DDBJ whole genome shotgun (WGS) entry which is preliminary data.</text>
</comment>
<feature type="transmembrane region" description="Helical" evidence="1">
    <location>
        <begin position="230"/>
        <end position="250"/>
    </location>
</feature>
<reference evidence="3" key="1">
    <citation type="submission" date="2020-05" db="EMBL/GenBank/DDBJ databases">
        <title>Mycena genomes resolve the evolution of fungal bioluminescence.</title>
        <authorList>
            <person name="Tsai I.J."/>
        </authorList>
    </citation>
    <scope>NUCLEOTIDE SEQUENCE</scope>
    <source>
        <strain evidence="3">160909Yilan</strain>
    </source>
</reference>
<organism evidence="3 4">
    <name type="scientific">Mycena sanguinolenta</name>
    <dbReference type="NCBI Taxonomy" id="230812"/>
    <lineage>
        <taxon>Eukaryota</taxon>
        <taxon>Fungi</taxon>
        <taxon>Dikarya</taxon>
        <taxon>Basidiomycota</taxon>
        <taxon>Agaricomycotina</taxon>
        <taxon>Agaricomycetes</taxon>
        <taxon>Agaricomycetidae</taxon>
        <taxon>Agaricales</taxon>
        <taxon>Marasmiineae</taxon>
        <taxon>Mycenaceae</taxon>
        <taxon>Mycena</taxon>
    </lineage>
</organism>
<sequence>MDNAATIPSNIAQLSGPVIVGYLLHWGADLYYRAFPNDRKPIQCLVYTVYLLELVQTILITHDAFTNFGTGFGNTTTLQGVHFDWLTIPIMSGIVACIGQTFYAYRVYLLSKTCHIPVLIVTVSLLSGVSGIMIGNFQRQVGVVPPPHTRTNSVISALWLGGAALDDFIIAVSVTYYASFITLLRSDTGLCRTHLLVVKLIRLTIETGSLTAAVALINLALFFAFPDRPYFFTVGALLPKLYANTIFAVLNSRFQILGGRGSLSEDTTTHQSVVVNIRTGGTTRTLPPALVTITREIFPDSQLEELEMKDRRSPRISGSGQS</sequence>
<dbReference type="OrthoDB" id="2536347at2759"/>
<dbReference type="EMBL" id="JACAZH010000071">
    <property type="protein sequence ID" value="KAF7328669.1"/>
    <property type="molecule type" value="Genomic_DNA"/>
</dbReference>
<feature type="transmembrane region" description="Helical" evidence="1">
    <location>
        <begin position="44"/>
        <end position="65"/>
    </location>
</feature>
<dbReference type="Pfam" id="PF20152">
    <property type="entry name" value="DUF6534"/>
    <property type="match status" value="1"/>
</dbReference>
<feature type="transmembrane region" description="Helical" evidence="1">
    <location>
        <begin position="157"/>
        <end position="179"/>
    </location>
</feature>
<dbReference type="InterPro" id="IPR045339">
    <property type="entry name" value="DUF6534"/>
</dbReference>
<keyword evidence="1" id="KW-1133">Transmembrane helix</keyword>
<gene>
    <name evidence="3" type="ORF">MSAN_02468500</name>
</gene>
<proteinExistence type="predicted"/>
<feature type="transmembrane region" description="Helical" evidence="1">
    <location>
        <begin position="200"/>
        <end position="224"/>
    </location>
</feature>
<feature type="transmembrane region" description="Helical" evidence="1">
    <location>
        <begin position="85"/>
        <end position="105"/>
    </location>
</feature>
<dbReference type="Proteomes" id="UP000623467">
    <property type="component" value="Unassembled WGS sequence"/>
</dbReference>
<evidence type="ECO:0000256" key="1">
    <source>
        <dbReference type="SAM" id="Phobius"/>
    </source>
</evidence>
<keyword evidence="4" id="KW-1185">Reference proteome</keyword>
<accession>A0A8H6U431</accession>
<dbReference type="AlphaFoldDB" id="A0A8H6U431"/>
<dbReference type="PANTHER" id="PTHR40465">
    <property type="entry name" value="CHROMOSOME 1, WHOLE GENOME SHOTGUN SEQUENCE"/>
    <property type="match status" value="1"/>
</dbReference>
<dbReference type="PANTHER" id="PTHR40465:SF1">
    <property type="entry name" value="DUF6534 DOMAIN-CONTAINING PROTEIN"/>
    <property type="match status" value="1"/>
</dbReference>
<evidence type="ECO:0000259" key="2">
    <source>
        <dbReference type="Pfam" id="PF20152"/>
    </source>
</evidence>
<keyword evidence="1" id="KW-0812">Transmembrane</keyword>
<evidence type="ECO:0000313" key="4">
    <source>
        <dbReference type="Proteomes" id="UP000623467"/>
    </source>
</evidence>
<feature type="transmembrane region" description="Helical" evidence="1">
    <location>
        <begin position="117"/>
        <end position="137"/>
    </location>
</feature>
<name>A0A8H6U431_9AGAR</name>
<evidence type="ECO:0000313" key="3">
    <source>
        <dbReference type="EMBL" id="KAF7328669.1"/>
    </source>
</evidence>
<keyword evidence="1" id="KW-0472">Membrane</keyword>
<feature type="transmembrane region" description="Helical" evidence="1">
    <location>
        <begin position="12"/>
        <end position="32"/>
    </location>
</feature>